<proteinExistence type="predicted"/>
<name>A0A914B1A2_PATMI</name>
<dbReference type="Proteomes" id="UP000887568">
    <property type="component" value="Unplaced"/>
</dbReference>
<feature type="region of interest" description="Disordered" evidence="1">
    <location>
        <begin position="475"/>
        <end position="495"/>
    </location>
</feature>
<sequence>MENGQMNQNVSVEPEHLQYFLAMLAEENMGNGPAGVEALESKFDDEIYRVALAMSPLDAGSQENNTSLPKIDLAMIDDIIGPDQEMQMDVGAPPLPPTGGYHYPISSPHMYDSNYGFGQQQLIPNEELLQTVPVQNPSAMISGAIPEQLDFLQLPMVTIDPSQLQENASSQTMSVDVPPEGMSVEVMSVDQSEVMSEAVSEDSATTGSTTTESAAESLPKQGGAHMTEGEGQMAQRQGNGEPPQLPDFKELLIRIRYRSKEMTRELIKNPNGCLVFYNKPWNFPVPPERSPAGVAFPEIKMQESEGITESQFKFTEQVLKALEKGVYLRCDDYGNIYATRFCRSKIFWYSTEKGPIAEAEITRSMPSLTFQKLERNQEVMVFDNMLFQRKLLHYVINKPTFKNEAAKQASVKHTIPISPAIFFTFAQSWNPMTSALSSCLVSMVVNPVRARMQRQWGNEDRHESYDLSNYRPQISAKSDASMKSSTEKQLPNVSH</sequence>
<dbReference type="GeneID" id="119739332"/>
<dbReference type="SUPFAM" id="SSF49879">
    <property type="entry name" value="SMAD/FHA domain"/>
    <property type="match status" value="1"/>
</dbReference>
<dbReference type="PANTHER" id="PTHR11949">
    <property type="entry name" value="INTERFERON REGULATORY FACTOR"/>
    <property type="match status" value="1"/>
</dbReference>
<dbReference type="AlphaFoldDB" id="A0A914B1A2"/>
<protein>
    <recommendedName>
        <fullName evidence="2">Interferon regulatory factor-3 domain-containing protein</fullName>
    </recommendedName>
</protein>
<feature type="region of interest" description="Disordered" evidence="1">
    <location>
        <begin position="191"/>
        <end position="246"/>
    </location>
</feature>
<feature type="domain" description="Interferon regulatory factor-3" evidence="2">
    <location>
        <begin position="248"/>
        <end position="454"/>
    </location>
</feature>
<dbReference type="Pfam" id="PF10401">
    <property type="entry name" value="IRF-3"/>
    <property type="match status" value="1"/>
</dbReference>
<dbReference type="GO" id="GO:0000981">
    <property type="term" value="F:DNA-binding transcription factor activity, RNA polymerase II-specific"/>
    <property type="evidence" value="ECO:0007669"/>
    <property type="project" value="TreeGrafter"/>
</dbReference>
<reference evidence="3" key="1">
    <citation type="submission" date="2022-11" db="UniProtKB">
        <authorList>
            <consortium name="EnsemblMetazoa"/>
        </authorList>
    </citation>
    <scope>IDENTIFICATION</scope>
</reference>
<evidence type="ECO:0000256" key="1">
    <source>
        <dbReference type="SAM" id="MobiDB-lite"/>
    </source>
</evidence>
<dbReference type="InterPro" id="IPR017855">
    <property type="entry name" value="SMAD-like_dom_sf"/>
</dbReference>
<dbReference type="PANTHER" id="PTHR11949:SF17">
    <property type="entry name" value="IRF TRYPTOPHAN PENTAD REPEAT DOMAIN-CONTAINING PROTEIN"/>
    <property type="match status" value="1"/>
</dbReference>
<dbReference type="OMA" id="QVPHENC"/>
<feature type="compositionally biased region" description="Low complexity" evidence="1">
    <location>
        <begin position="201"/>
        <end position="217"/>
    </location>
</feature>
<dbReference type="InterPro" id="IPR008984">
    <property type="entry name" value="SMAD_FHA_dom_sf"/>
</dbReference>
<dbReference type="Gene3D" id="2.60.200.10">
    <property type="match status" value="1"/>
</dbReference>
<dbReference type="InterPro" id="IPR019471">
    <property type="entry name" value="Interferon_reg_factor-3"/>
</dbReference>
<organism evidence="3 4">
    <name type="scientific">Patiria miniata</name>
    <name type="common">Bat star</name>
    <name type="synonym">Asterina miniata</name>
    <dbReference type="NCBI Taxonomy" id="46514"/>
    <lineage>
        <taxon>Eukaryota</taxon>
        <taxon>Metazoa</taxon>
        <taxon>Echinodermata</taxon>
        <taxon>Eleutherozoa</taxon>
        <taxon>Asterozoa</taxon>
        <taxon>Asteroidea</taxon>
        <taxon>Valvatacea</taxon>
        <taxon>Valvatida</taxon>
        <taxon>Asterinidae</taxon>
        <taxon>Patiria</taxon>
    </lineage>
</organism>
<dbReference type="EnsemblMetazoa" id="XM_038214222.1">
    <property type="protein sequence ID" value="XP_038070150.1"/>
    <property type="gene ID" value="LOC119739332"/>
</dbReference>
<dbReference type="OrthoDB" id="6538197at2759"/>
<evidence type="ECO:0000313" key="3">
    <source>
        <dbReference type="EnsemblMetazoa" id="XP_038070150.1"/>
    </source>
</evidence>
<dbReference type="SMART" id="SM01243">
    <property type="entry name" value="IRF-3"/>
    <property type="match status" value="1"/>
</dbReference>
<evidence type="ECO:0000313" key="4">
    <source>
        <dbReference type="Proteomes" id="UP000887568"/>
    </source>
</evidence>
<dbReference type="RefSeq" id="XP_038070150.1">
    <property type="nucleotide sequence ID" value="XM_038214222.1"/>
</dbReference>
<dbReference type="GO" id="GO:0005634">
    <property type="term" value="C:nucleus"/>
    <property type="evidence" value="ECO:0007669"/>
    <property type="project" value="TreeGrafter"/>
</dbReference>
<keyword evidence="4" id="KW-1185">Reference proteome</keyword>
<evidence type="ECO:0000259" key="2">
    <source>
        <dbReference type="SMART" id="SM01243"/>
    </source>
</evidence>
<accession>A0A914B1A2</accession>
<dbReference type="GO" id="GO:0000978">
    <property type="term" value="F:RNA polymerase II cis-regulatory region sequence-specific DNA binding"/>
    <property type="evidence" value="ECO:0007669"/>
    <property type="project" value="TreeGrafter"/>
</dbReference>